<dbReference type="AlphaFoldDB" id="A0A926Y2X2"/>
<dbReference type="RefSeq" id="WP_190887175.1">
    <property type="nucleotide sequence ID" value="NZ_JACWZY010000008.1"/>
</dbReference>
<comment type="caution">
    <text evidence="2">The sequence shown here is derived from an EMBL/GenBank/DDBJ whole genome shotgun (WGS) entry which is preliminary data.</text>
</comment>
<dbReference type="Proteomes" id="UP000598820">
    <property type="component" value="Unassembled WGS sequence"/>
</dbReference>
<reference evidence="2" key="1">
    <citation type="submission" date="2020-09" db="EMBL/GenBank/DDBJ databases">
        <authorList>
            <person name="Kim M.K."/>
        </authorList>
    </citation>
    <scope>NUCLEOTIDE SEQUENCE</scope>
    <source>
        <strain evidence="2">BT702</strain>
    </source>
</reference>
<protein>
    <submittedName>
        <fullName evidence="2">DUF4833 domain-containing protein</fullName>
    </submittedName>
</protein>
<sequence>MKIICFFTILVALLLWSYLPIQAHKDTFPVPATSPNQLFYLQRSKDANTVIYEANVTASKTLDPGKPVQVYWIRYAEQGQRKDLSSVQWRMAYGYVHNPSSDSNSYDISLNAFKKRQLHVTFHQGKPVATTSINGQQAYLQKIFVQVDPKPHLIPKVQFVDMYGSDLSTGLPVYERILPD</sequence>
<gene>
    <name evidence="2" type="ORF">IC229_11750</name>
</gene>
<evidence type="ECO:0000313" key="3">
    <source>
        <dbReference type="Proteomes" id="UP000598820"/>
    </source>
</evidence>
<organism evidence="2 3">
    <name type="scientific">Spirosoma profusum</name>
    <dbReference type="NCBI Taxonomy" id="2771354"/>
    <lineage>
        <taxon>Bacteria</taxon>
        <taxon>Pseudomonadati</taxon>
        <taxon>Bacteroidota</taxon>
        <taxon>Cytophagia</taxon>
        <taxon>Cytophagales</taxon>
        <taxon>Cytophagaceae</taxon>
        <taxon>Spirosoma</taxon>
    </lineage>
</organism>
<keyword evidence="3" id="KW-1185">Reference proteome</keyword>
<proteinExistence type="predicted"/>
<evidence type="ECO:0000259" key="1">
    <source>
        <dbReference type="Pfam" id="PF16117"/>
    </source>
</evidence>
<feature type="domain" description="DUF4833" evidence="1">
    <location>
        <begin position="39"/>
        <end position="176"/>
    </location>
</feature>
<dbReference type="EMBL" id="JACWZY010000008">
    <property type="protein sequence ID" value="MBD2701315.1"/>
    <property type="molecule type" value="Genomic_DNA"/>
</dbReference>
<name>A0A926Y2X2_9BACT</name>
<evidence type="ECO:0000313" key="2">
    <source>
        <dbReference type="EMBL" id="MBD2701315.1"/>
    </source>
</evidence>
<accession>A0A926Y2X2</accession>
<dbReference type="InterPro" id="IPR032269">
    <property type="entry name" value="DUF4833"/>
</dbReference>
<dbReference type="Pfam" id="PF16117">
    <property type="entry name" value="DUF4833"/>
    <property type="match status" value="1"/>
</dbReference>